<dbReference type="FunFam" id="3.40.50.2000:FF:000085">
    <property type="entry name" value="alpha-1,3/1,6-mannosyltransferase ALG2"/>
    <property type="match status" value="1"/>
</dbReference>
<reference evidence="13" key="1">
    <citation type="submission" date="2014-12" db="EMBL/GenBank/DDBJ databases">
        <title>Insight into the proteome of Arion vulgaris.</title>
        <authorList>
            <person name="Aradska J."/>
            <person name="Bulat T."/>
            <person name="Smidak R."/>
            <person name="Sarate P."/>
            <person name="Gangsoo J."/>
            <person name="Sialana F."/>
            <person name="Bilban M."/>
            <person name="Lubec G."/>
        </authorList>
    </citation>
    <scope>NUCLEOTIDE SEQUENCE</scope>
    <source>
        <tissue evidence="13">Skin</tissue>
    </source>
</reference>
<dbReference type="PANTHER" id="PTHR45918">
    <property type="entry name" value="ALPHA-1,3/1,6-MANNOSYLTRANSFERASE ALG2"/>
    <property type="match status" value="1"/>
</dbReference>
<feature type="domain" description="Glycosyltransferase subfamily 4-like N-terminal" evidence="12">
    <location>
        <begin position="13"/>
        <end position="174"/>
    </location>
</feature>
<dbReference type="InterPro" id="IPR027054">
    <property type="entry name" value="ALG2"/>
</dbReference>
<dbReference type="Pfam" id="PF13439">
    <property type="entry name" value="Glyco_transf_4"/>
    <property type="match status" value="1"/>
</dbReference>
<dbReference type="Gene3D" id="3.40.50.2000">
    <property type="entry name" value="Glycogen Phosphorylase B"/>
    <property type="match status" value="2"/>
</dbReference>
<comment type="subcellular location">
    <subcellularLocation>
        <location evidence="10">Endoplasmic reticulum membrane</location>
        <topology evidence="10">Single-pass membrane protein</topology>
    </subcellularLocation>
</comment>
<dbReference type="SUPFAM" id="SSF53756">
    <property type="entry name" value="UDP-Glycosyltransferase/glycogen phosphorylase"/>
    <property type="match status" value="1"/>
</dbReference>
<evidence type="ECO:0000256" key="2">
    <source>
        <dbReference type="ARBA" id="ARBA00022676"/>
    </source>
</evidence>
<proteinExistence type="inferred from homology"/>
<evidence type="ECO:0000259" key="12">
    <source>
        <dbReference type="Pfam" id="PF13439"/>
    </source>
</evidence>
<keyword evidence="5" id="KW-0256">Endoplasmic reticulum</keyword>
<comment type="function">
    <text evidence="10">Mannosylates Man(2)GlcNAc(2)-dolichol diphosphate and Man(1)GlcNAc(2)-dolichol diphosphate to form Man(3)GlcNAc(2)-dolichol diphosphate.</text>
</comment>
<evidence type="ECO:0000313" key="13">
    <source>
        <dbReference type="EMBL" id="CEK73650.1"/>
    </source>
</evidence>
<keyword evidence="4 10" id="KW-0812">Transmembrane</keyword>
<name>A0A0B7A116_9EUPU</name>
<keyword evidence="7 10" id="KW-0472">Membrane</keyword>
<gene>
    <name evidence="13" type="primary">ORF87636</name>
</gene>
<feature type="domain" description="Glycosyl transferase family 1" evidence="11">
    <location>
        <begin position="208"/>
        <end position="375"/>
    </location>
</feature>
<evidence type="ECO:0000256" key="3">
    <source>
        <dbReference type="ARBA" id="ARBA00022679"/>
    </source>
</evidence>
<keyword evidence="2 10" id="KW-0328">Glycosyltransferase</keyword>
<evidence type="ECO:0000259" key="11">
    <source>
        <dbReference type="Pfam" id="PF00534"/>
    </source>
</evidence>
<dbReference type="CDD" id="cd03805">
    <property type="entry name" value="GT4_ALG2-like"/>
    <property type="match status" value="1"/>
</dbReference>
<dbReference type="GO" id="GO:0005789">
    <property type="term" value="C:endoplasmic reticulum membrane"/>
    <property type="evidence" value="ECO:0007669"/>
    <property type="project" value="UniProtKB-SubCell"/>
</dbReference>
<accession>A0A0B7A116</accession>
<dbReference type="UniPathway" id="UPA00378"/>
<dbReference type="PANTHER" id="PTHR45918:SF1">
    <property type="entry name" value="ALPHA-1,3_1,6-MANNOSYLTRANSFERASE ALG2"/>
    <property type="match status" value="1"/>
</dbReference>
<dbReference type="Pfam" id="PF00534">
    <property type="entry name" value="Glycos_transf_1"/>
    <property type="match status" value="1"/>
</dbReference>
<comment type="similarity">
    <text evidence="10">Belongs to the glycosyltransferase group 1 family.</text>
</comment>
<dbReference type="GO" id="GO:0102704">
    <property type="term" value="F:GDP-Man:Man(2)GlcNAc(2)-PP-Dol alpha-1,6-mannosyltransferase activity"/>
    <property type="evidence" value="ECO:0007669"/>
    <property type="project" value="UniProtKB-UniRule"/>
</dbReference>
<dbReference type="EC" id="2.4.1.132" evidence="10"/>
<protein>
    <recommendedName>
        <fullName evidence="10">Alpha-1,3/1,6-mannosyltransferase ALG2</fullName>
        <ecNumber evidence="10">2.4.1.132</ecNumber>
        <ecNumber evidence="10">2.4.1.257</ecNumber>
    </recommendedName>
    <alternativeName>
        <fullName evidence="10">GDP-Man:Man(1)GlcNAc(2)-PP-Dol alpha-1,3-mannosyltransferase</fullName>
    </alternativeName>
</protein>
<evidence type="ECO:0000256" key="4">
    <source>
        <dbReference type="ARBA" id="ARBA00022692"/>
    </source>
</evidence>
<dbReference type="AlphaFoldDB" id="A0A0B7A116"/>
<dbReference type="GO" id="GO:0004378">
    <property type="term" value="F:GDP-Man:Man(1)GlcNAc(2)-PP-Dol alpha-1,3-mannosyltransferase activity"/>
    <property type="evidence" value="ECO:0007669"/>
    <property type="project" value="UniProtKB-UniRule"/>
</dbReference>
<keyword evidence="6 10" id="KW-1133">Transmembrane helix</keyword>
<comment type="pathway">
    <text evidence="1 10">Protein modification; protein glycosylation.</text>
</comment>
<evidence type="ECO:0000256" key="8">
    <source>
        <dbReference type="ARBA" id="ARBA00045103"/>
    </source>
</evidence>
<evidence type="ECO:0000256" key="10">
    <source>
        <dbReference type="RuleBase" id="RU367136"/>
    </source>
</evidence>
<evidence type="ECO:0000256" key="9">
    <source>
        <dbReference type="ARBA" id="ARBA00045104"/>
    </source>
</evidence>
<comment type="catalytic activity">
    <reaction evidence="9 10">
        <text>an alpha-D-Man-(1-&gt;3)-beta-D-Man-(1-&gt;4)-beta-D-GlcNAc-(1-&gt;4)-alpha-D-GlcNAc-diphospho-di-trans,poly-cis-dolichol + GDP-alpha-D-mannose = an alpha-D-Man-(1-&gt;3)-[alpha-D-Man-(1-&gt;6)]-beta-D-Man-(1-&gt;4)-beta-D-GlcNAc-(1-&gt;4)-alpha-D-GlcNAc-diphospho-di-trans,poly-cis-dolichol + GDP + H(+)</text>
        <dbReference type="Rhea" id="RHEA:29519"/>
        <dbReference type="Rhea" id="RHEA-COMP:19513"/>
        <dbReference type="Rhea" id="RHEA-COMP:19515"/>
        <dbReference type="ChEBI" id="CHEBI:15378"/>
        <dbReference type="ChEBI" id="CHEBI:57527"/>
        <dbReference type="ChEBI" id="CHEBI:58189"/>
        <dbReference type="ChEBI" id="CHEBI:132510"/>
        <dbReference type="ChEBI" id="CHEBI:132511"/>
        <dbReference type="EC" id="2.4.1.257"/>
    </reaction>
    <physiologicalReaction direction="left-to-right" evidence="9 10">
        <dbReference type="Rhea" id="RHEA:29520"/>
    </physiologicalReaction>
</comment>
<dbReference type="InterPro" id="IPR001296">
    <property type="entry name" value="Glyco_trans_1"/>
</dbReference>
<organism evidence="13">
    <name type="scientific">Arion vulgaris</name>
    <dbReference type="NCBI Taxonomy" id="1028688"/>
    <lineage>
        <taxon>Eukaryota</taxon>
        <taxon>Metazoa</taxon>
        <taxon>Spiralia</taxon>
        <taxon>Lophotrochozoa</taxon>
        <taxon>Mollusca</taxon>
        <taxon>Gastropoda</taxon>
        <taxon>Heterobranchia</taxon>
        <taxon>Euthyneura</taxon>
        <taxon>Panpulmonata</taxon>
        <taxon>Eupulmonata</taxon>
        <taxon>Stylommatophora</taxon>
        <taxon>Helicina</taxon>
        <taxon>Arionoidea</taxon>
        <taxon>Arionidae</taxon>
        <taxon>Arion</taxon>
    </lineage>
</organism>
<dbReference type="InterPro" id="IPR028098">
    <property type="entry name" value="Glyco_trans_4-like_N"/>
</dbReference>
<keyword evidence="3 10" id="KW-0808">Transferase</keyword>
<sequence>MGKVVFIHPDLGIGGAERAVVDAALALKSRGHQVEFVTSHFDPNHSFQEVKDGTLKVTVAGEWLPRKICGRFYAACAYIRMIYAAIYLVFFSSINFDVIFCDQISACTPVLKLASAKIIFFCHFPDLLLTTRKSVWKRIYRAPIDFIEEKTTGMADCVLVNSKFTASVFRETFRRLQHIDPQVLYPIPDFSAFDKPVEPLTPALMPSKAKTVFLSINRYERKKNLQLALYAFGQLLEMKPDADVHLIVAGGYDNRVDENVEYHTELVTLAQKLTLNDKVTFLRSLSDSQKRTLLKHSSCLLYTPEREHFGIVPIEAMYMQCPVIAMRSGGPLETVDNGHTGFLCNSDPAEVAQAMLKFLEDPALGKSFGESGKKRVESLFSFIKFADKLDTIVHDLITGG</sequence>
<dbReference type="EC" id="2.4.1.257" evidence="10"/>
<evidence type="ECO:0000256" key="6">
    <source>
        <dbReference type="ARBA" id="ARBA00022989"/>
    </source>
</evidence>
<dbReference type="FunFam" id="3.40.50.2000:FF:000210">
    <property type="entry name" value="Alpha-1,3/1,6-mannosyltransferase ALG2"/>
    <property type="match status" value="1"/>
</dbReference>
<evidence type="ECO:0000256" key="5">
    <source>
        <dbReference type="ARBA" id="ARBA00022824"/>
    </source>
</evidence>
<feature type="transmembrane region" description="Helical" evidence="10">
    <location>
        <begin position="72"/>
        <end position="94"/>
    </location>
</feature>
<comment type="catalytic activity">
    <reaction evidence="8 10">
        <text>a beta-D-Man-(1-&gt;4)-beta-D-GlcNAc-(1-&gt;4)-alpha-D-GlcNAc-diphospho-di-trans,poly-cis-dolichol + GDP-alpha-D-mannose = an alpha-D-Man-(1-&gt;3)-beta-D-Man-(1-&gt;4)-beta-D-GlcNAc-(1-&gt;4)-alpha-D-GlcNAc-diphospho-di-trans,poly-cis-dolichol + GDP + H(+)</text>
        <dbReference type="Rhea" id="RHEA:29515"/>
        <dbReference type="Rhea" id="RHEA-COMP:19511"/>
        <dbReference type="Rhea" id="RHEA-COMP:19513"/>
        <dbReference type="ChEBI" id="CHEBI:15378"/>
        <dbReference type="ChEBI" id="CHEBI:57527"/>
        <dbReference type="ChEBI" id="CHEBI:58189"/>
        <dbReference type="ChEBI" id="CHEBI:58472"/>
        <dbReference type="ChEBI" id="CHEBI:132510"/>
        <dbReference type="EC" id="2.4.1.132"/>
    </reaction>
    <physiologicalReaction direction="left-to-right" evidence="8 10">
        <dbReference type="Rhea" id="RHEA:29516"/>
    </physiologicalReaction>
</comment>
<evidence type="ECO:0000256" key="1">
    <source>
        <dbReference type="ARBA" id="ARBA00004922"/>
    </source>
</evidence>
<dbReference type="EMBL" id="HACG01026785">
    <property type="protein sequence ID" value="CEK73650.1"/>
    <property type="molecule type" value="Transcribed_RNA"/>
</dbReference>
<evidence type="ECO:0000256" key="7">
    <source>
        <dbReference type="ARBA" id="ARBA00023136"/>
    </source>
</evidence>